<evidence type="ECO:0000259" key="2">
    <source>
        <dbReference type="PROSITE" id="PS51005"/>
    </source>
</evidence>
<protein>
    <submittedName>
        <fullName evidence="3">Transcription factor JUNGBRUNNEN 1-like isoform X1</fullName>
    </submittedName>
</protein>
<evidence type="ECO:0000256" key="1">
    <source>
        <dbReference type="SAM" id="MobiDB-lite"/>
    </source>
</evidence>
<gene>
    <name evidence="3" type="ORF">Cni_G24149</name>
</gene>
<evidence type="ECO:0000313" key="4">
    <source>
        <dbReference type="Proteomes" id="UP001327560"/>
    </source>
</evidence>
<organism evidence="3 4">
    <name type="scientific">Canna indica</name>
    <name type="common">Indian-shot</name>
    <dbReference type="NCBI Taxonomy" id="4628"/>
    <lineage>
        <taxon>Eukaryota</taxon>
        <taxon>Viridiplantae</taxon>
        <taxon>Streptophyta</taxon>
        <taxon>Embryophyta</taxon>
        <taxon>Tracheophyta</taxon>
        <taxon>Spermatophyta</taxon>
        <taxon>Magnoliopsida</taxon>
        <taxon>Liliopsida</taxon>
        <taxon>Zingiberales</taxon>
        <taxon>Cannaceae</taxon>
        <taxon>Canna</taxon>
    </lineage>
</organism>
<evidence type="ECO:0000313" key="3">
    <source>
        <dbReference type="EMBL" id="WOL15368.1"/>
    </source>
</evidence>
<reference evidence="3 4" key="1">
    <citation type="submission" date="2023-10" db="EMBL/GenBank/DDBJ databases">
        <title>Chromosome-scale genome assembly provides insights into flower coloration mechanisms of Canna indica.</title>
        <authorList>
            <person name="Li C."/>
        </authorList>
    </citation>
    <scope>NUCLEOTIDE SEQUENCE [LARGE SCALE GENOMIC DNA]</scope>
    <source>
        <tissue evidence="3">Flower</tissue>
    </source>
</reference>
<dbReference type="GO" id="GO:0006355">
    <property type="term" value="P:regulation of DNA-templated transcription"/>
    <property type="evidence" value="ECO:0007669"/>
    <property type="project" value="InterPro"/>
</dbReference>
<dbReference type="Proteomes" id="UP001327560">
    <property type="component" value="Chromosome 7"/>
</dbReference>
<feature type="domain" description="NAC" evidence="2">
    <location>
        <begin position="1"/>
        <end position="34"/>
    </location>
</feature>
<name>A0AAQ3KYI6_9LILI</name>
<dbReference type="GO" id="GO:0003677">
    <property type="term" value="F:DNA binding"/>
    <property type="evidence" value="ECO:0007669"/>
    <property type="project" value="InterPro"/>
</dbReference>
<dbReference type="EMBL" id="CP136896">
    <property type="protein sequence ID" value="WOL15368.1"/>
    <property type="molecule type" value="Genomic_DNA"/>
</dbReference>
<dbReference type="AlphaFoldDB" id="A0AAQ3KYI6"/>
<proteinExistence type="predicted"/>
<keyword evidence="4" id="KW-1185">Reference proteome</keyword>
<sequence length="159" mass="17632">MMHEFRLPCSNAGKNPNASMQEAEVWTICRIFKRAASYRNINRRSSTSNNEMPADSGSKTSSFESDGGNEYKLVLSAASYPDQGEMKCVGNGFAVHGNQLWSSNMAQAPPTVTAMQYYSNVEPNAGVNDHFLKLDEDWDELGRVVEFMTTGHNVASYCE</sequence>
<dbReference type="InterPro" id="IPR003441">
    <property type="entry name" value="NAC-dom"/>
</dbReference>
<accession>A0AAQ3KYI6</accession>
<feature type="region of interest" description="Disordered" evidence="1">
    <location>
        <begin position="43"/>
        <end position="67"/>
    </location>
</feature>
<dbReference type="PROSITE" id="PS51005">
    <property type="entry name" value="NAC"/>
    <property type="match status" value="1"/>
</dbReference>